<evidence type="ECO:0000256" key="6">
    <source>
        <dbReference type="ARBA" id="ARBA00022985"/>
    </source>
</evidence>
<evidence type="ECO:0000313" key="11">
    <source>
        <dbReference type="EMBL" id="KJZ49557.1"/>
    </source>
</evidence>
<keyword evidence="6" id="KW-0448">Lipopolysaccharide biosynthesis</keyword>
<evidence type="ECO:0000256" key="4">
    <source>
        <dbReference type="ARBA" id="ARBA00022679"/>
    </source>
</evidence>
<dbReference type="GO" id="GO:0099621">
    <property type="term" value="F:undecaprenyl-phosphate 4-deoxy-4-formamido-L-arabinose transferase activity"/>
    <property type="evidence" value="ECO:0007669"/>
    <property type="project" value="TreeGrafter"/>
</dbReference>
<evidence type="ECO:0000256" key="3">
    <source>
        <dbReference type="ARBA" id="ARBA00022676"/>
    </source>
</evidence>
<feature type="domain" description="Glycosyltransferase 2-like" evidence="10">
    <location>
        <begin position="16"/>
        <end position="179"/>
    </location>
</feature>
<dbReference type="Proteomes" id="UP000033588">
    <property type="component" value="Unassembled WGS sequence"/>
</dbReference>
<evidence type="ECO:0000256" key="2">
    <source>
        <dbReference type="ARBA" id="ARBA00022519"/>
    </source>
</evidence>
<dbReference type="AlphaFoldDB" id="A0A0F4U1G6"/>
<evidence type="ECO:0000313" key="12">
    <source>
        <dbReference type="Proteomes" id="UP000033588"/>
    </source>
</evidence>
<dbReference type="OrthoDB" id="9811884at2"/>
<dbReference type="InterPro" id="IPR029044">
    <property type="entry name" value="Nucleotide-diphossugar_trans"/>
</dbReference>
<evidence type="ECO:0000256" key="1">
    <source>
        <dbReference type="ARBA" id="ARBA00022475"/>
    </source>
</evidence>
<evidence type="ECO:0000256" key="9">
    <source>
        <dbReference type="SAM" id="Phobius"/>
    </source>
</evidence>
<organism evidence="11 12">
    <name type="scientific">Pseudomonas fluorescens</name>
    <dbReference type="NCBI Taxonomy" id="294"/>
    <lineage>
        <taxon>Bacteria</taxon>
        <taxon>Pseudomonadati</taxon>
        <taxon>Pseudomonadota</taxon>
        <taxon>Gammaproteobacteria</taxon>
        <taxon>Pseudomonadales</taxon>
        <taxon>Pseudomonadaceae</taxon>
        <taxon>Pseudomonas</taxon>
    </lineage>
</organism>
<protein>
    <recommendedName>
        <fullName evidence="10">Glycosyltransferase 2-like domain-containing protein</fullName>
    </recommendedName>
</protein>
<dbReference type="Gene3D" id="3.90.550.10">
    <property type="entry name" value="Spore Coat Polysaccharide Biosynthesis Protein SpsA, Chain A"/>
    <property type="match status" value="1"/>
</dbReference>
<evidence type="ECO:0000256" key="5">
    <source>
        <dbReference type="ARBA" id="ARBA00022692"/>
    </source>
</evidence>
<comment type="caution">
    <text evidence="11">The sequence shown here is derived from an EMBL/GenBank/DDBJ whole genome shotgun (WGS) entry which is preliminary data.</text>
</comment>
<dbReference type="InterPro" id="IPR001173">
    <property type="entry name" value="Glyco_trans_2-like"/>
</dbReference>
<name>A0A0F4U1G6_PSEFL</name>
<keyword evidence="5 9" id="KW-0812">Transmembrane</keyword>
<evidence type="ECO:0000256" key="8">
    <source>
        <dbReference type="ARBA" id="ARBA00023136"/>
    </source>
</evidence>
<keyword evidence="2" id="KW-0997">Cell inner membrane</keyword>
<keyword evidence="3" id="KW-0328">Glycosyltransferase</keyword>
<keyword evidence="7 9" id="KW-1133">Transmembrane helix</keyword>
<evidence type="ECO:0000256" key="7">
    <source>
        <dbReference type="ARBA" id="ARBA00022989"/>
    </source>
</evidence>
<dbReference type="PANTHER" id="PTHR48090:SF3">
    <property type="entry name" value="UNDECAPRENYL-PHOSPHATE 4-DEOXY-4-FORMAMIDO-L-ARABINOSE TRANSFERASE"/>
    <property type="match status" value="1"/>
</dbReference>
<sequence length="323" mass="36115">MIRMRLKVINKTVSVSLVVPVYKSASTLPQFYERARATLDQICDDWEIILVDDASPDQTWLAALALHEQDRRVKVVRFAKNKGQQHATLCGIGYAGKRYVVTIDDDLQCFPEDLPLFIDQLQAGKHVVIGKIPMAEKQHSAWRNMASRINQKLVSKVMGKPTGFSLSSYRAMSQQVARQLVRYQGSHPHIAAMLFNSVPVSMMANVSIRHAPRADGGPSTYTLGKMFKTLSFLIVNYSLLPLRYVSIWGFLVSASSIFFAMYVLLRTLLTDHVVPGWASLAILLSFLAGNILLALGVQGEYLGRLVENATHLSQFPIIEEHVE</sequence>
<dbReference type="SUPFAM" id="SSF53448">
    <property type="entry name" value="Nucleotide-diphospho-sugar transferases"/>
    <property type="match status" value="1"/>
</dbReference>
<proteinExistence type="predicted"/>
<dbReference type="PATRIC" id="fig|294.132.peg.5490"/>
<keyword evidence="4" id="KW-0808">Transferase</keyword>
<dbReference type="GO" id="GO:0005886">
    <property type="term" value="C:plasma membrane"/>
    <property type="evidence" value="ECO:0007669"/>
    <property type="project" value="TreeGrafter"/>
</dbReference>
<dbReference type="InterPro" id="IPR050256">
    <property type="entry name" value="Glycosyltransferase_2"/>
</dbReference>
<dbReference type="PANTHER" id="PTHR48090">
    <property type="entry name" value="UNDECAPRENYL-PHOSPHATE 4-DEOXY-4-FORMAMIDO-L-ARABINOSE TRANSFERASE-RELATED"/>
    <property type="match status" value="1"/>
</dbReference>
<accession>A0A0F4U1G6</accession>
<gene>
    <name evidence="11" type="ORF">VC35_04760</name>
</gene>
<dbReference type="Pfam" id="PF00535">
    <property type="entry name" value="Glycos_transf_2"/>
    <property type="match status" value="1"/>
</dbReference>
<feature type="transmembrane region" description="Helical" evidence="9">
    <location>
        <begin position="244"/>
        <end position="265"/>
    </location>
</feature>
<reference evidence="11 12" key="1">
    <citation type="submission" date="2015-03" db="EMBL/GenBank/DDBJ databases">
        <title>Comparative genomics of Pseudomonas insights into diversity of traits involved in vanlence and defense.</title>
        <authorList>
            <person name="Qin Y."/>
        </authorList>
    </citation>
    <scope>NUCLEOTIDE SEQUENCE [LARGE SCALE GENOMIC DNA]</scope>
    <source>
        <strain evidence="11 12">C8</strain>
    </source>
</reference>
<dbReference type="CDD" id="cd04187">
    <property type="entry name" value="DPM1_like_bac"/>
    <property type="match status" value="1"/>
</dbReference>
<keyword evidence="8 9" id="KW-0472">Membrane</keyword>
<dbReference type="EMBL" id="LACC01000007">
    <property type="protein sequence ID" value="KJZ49557.1"/>
    <property type="molecule type" value="Genomic_DNA"/>
</dbReference>
<dbReference type="GO" id="GO:0009103">
    <property type="term" value="P:lipopolysaccharide biosynthetic process"/>
    <property type="evidence" value="ECO:0007669"/>
    <property type="project" value="UniProtKB-KW"/>
</dbReference>
<evidence type="ECO:0000259" key="10">
    <source>
        <dbReference type="Pfam" id="PF00535"/>
    </source>
</evidence>
<keyword evidence="1" id="KW-1003">Cell membrane</keyword>
<feature type="transmembrane region" description="Helical" evidence="9">
    <location>
        <begin position="277"/>
        <end position="297"/>
    </location>
</feature>